<proteinExistence type="predicted"/>
<protein>
    <submittedName>
        <fullName evidence="1">Helix-turn-helix transcriptional regulator</fullName>
    </submittedName>
</protein>
<dbReference type="Proteomes" id="UP000559653">
    <property type="component" value="Unassembled WGS sequence"/>
</dbReference>
<gene>
    <name evidence="1" type="ORF">H2B03_02780</name>
</gene>
<name>A0AC60VXL7_9ARCH</name>
<reference evidence="1 2" key="1">
    <citation type="journal article" date="2020" name="Appl. Environ. Microbiol.">
        <title>Genomic Characteristics of a Novel Species of Ammonia-Oxidizing Archaea from the Jiulong River Estuary.</title>
        <authorList>
            <person name="Zou D."/>
            <person name="Wan R."/>
            <person name="Han L."/>
            <person name="Xu M.N."/>
            <person name="Liu Y."/>
            <person name="Liu H."/>
            <person name="Kao S.J."/>
            <person name="Li M."/>
        </authorList>
    </citation>
    <scope>NUCLEOTIDE SEQUENCE [LARGE SCALE GENOMIC DNA]</scope>
    <source>
        <strain evidence="1">W1bin1</strain>
    </source>
</reference>
<organism evidence="1 2">
    <name type="scientific">Candidatus Nitrosomaritimum aestuariumsis</name>
    <dbReference type="NCBI Taxonomy" id="3342354"/>
    <lineage>
        <taxon>Archaea</taxon>
        <taxon>Nitrososphaerota</taxon>
        <taxon>Nitrososphaeria</taxon>
        <taxon>Nitrosopumilales</taxon>
        <taxon>Nitrosopumilaceae</taxon>
        <taxon>Candidatus Nitrosomaritimum</taxon>
    </lineage>
</organism>
<dbReference type="EMBL" id="JACEMZ010000009">
    <property type="protein sequence ID" value="MBA4452086.1"/>
    <property type="molecule type" value="Genomic_DNA"/>
</dbReference>
<evidence type="ECO:0000313" key="2">
    <source>
        <dbReference type="Proteomes" id="UP000559653"/>
    </source>
</evidence>
<accession>A0AC60VXL7</accession>
<comment type="caution">
    <text evidence="1">The sequence shown here is derived from an EMBL/GenBank/DDBJ whole genome shotgun (WGS) entry which is preliminary data.</text>
</comment>
<evidence type="ECO:0000313" key="1">
    <source>
        <dbReference type="EMBL" id="MBA4452086.1"/>
    </source>
</evidence>
<sequence length="143" mass="16734">MVQDGYGWIYLVFFLIIPLSRILPRLVRKWKQKDQAESEQFTQQSFNSTNETISQTPPRQYHEDIPREMKPQSLDMLILGELNRGVKSFNSIQRNLGIDTEKLDETLESLEKQGLMKVQHKQGLFGPKIELTPTEKGFKKFYS</sequence>